<dbReference type="STRING" id="405436.SAMN05444365_102164"/>
<dbReference type="GO" id="GO:0006508">
    <property type="term" value="P:proteolysis"/>
    <property type="evidence" value="ECO:0007669"/>
    <property type="project" value="InterPro"/>
</dbReference>
<reference evidence="4" key="1">
    <citation type="submission" date="2016-10" db="EMBL/GenBank/DDBJ databases">
        <authorList>
            <person name="Varghese N."/>
            <person name="Submissions S."/>
        </authorList>
    </citation>
    <scope>NUCLEOTIDE SEQUENCE [LARGE SCALE GENOMIC DNA]</scope>
    <source>
        <strain evidence="4">DSM 45245</strain>
    </source>
</reference>
<dbReference type="InterPro" id="IPR009003">
    <property type="entry name" value="Peptidase_S1_PA"/>
</dbReference>
<evidence type="ECO:0000256" key="1">
    <source>
        <dbReference type="SAM" id="SignalP"/>
    </source>
</evidence>
<sequence length="433" mass="45493">MRTRPSIFRVTRNRRLSLGVAALVAVPIALMPVSGASAGGDGAPSNDPQSVDNIDPKILATMRQQEALQPAVQAIQAEYVRSQASGFTSIAFEGNGLTLRWKGTLTPGMQAAVDTARKTGPLKIQQANYSLAELEAAADTITARIKSRGGSQIQAIVTNADGSGLVAEQMPASAASKLSSDRSRAGKAPLASANEILTGLPLSVPVKVTTAADAIKPMTSRLEDVPNWNGGGYYETWRGKDFRMACTTGYGVSNGSGRKFVLTAAHCGSIPDEAFQGTSRYRMGPVHSDQWQYDLMLIDAPGSDRIFDGTPTTSNYKIVRSWGYHASGELLCQSGATSGTVCGLRTEGPTRVQVPYPGDSDGDYGYIVDGLIRTTQVDKKTAAQAGDSGGPVFSLDGSGVRAKGISSSGGGSVLNFQDWADVIRLFGCYPLVG</sequence>
<dbReference type="Proteomes" id="UP000242415">
    <property type="component" value="Unassembled WGS sequence"/>
</dbReference>
<dbReference type="GO" id="GO:0004252">
    <property type="term" value="F:serine-type endopeptidase activity"/>
    <property type="evidence" value="ECO:0007669"/>
    <property type="project" value="InterPro"/>
</dbReference>
<proteinExistence type="predicted"/>
<name>A0A1H3JMU4_9ACTN</name>
<feature type="chain" id="PRO_5017337858" evidence="1">
    <location>
        <begin position="39"/>
        <end position="433"/>
    </location>
</feature>
<dbReference type="Pfam" id="PF00089">
    <property type="entry name" value="Trypsin"/>
    <property type="match status" value="1"/>
</dbReference>
<gene>
    <name evidence="3" type="ORF">SAMN05444365_102164</name>
</gene>
<accession>A0A1H3JMU4</accession>
<dbReference type="InterPro" id="IPR018114">
    <property type="entry name" value="TRYPSIN_HIS"/>
</dbReference>
<dbReference type="InterPro" id="IPR001254">
    <property type="entry name" value="Trypsin_dom"/>
</dbReference>
<organism evidence="3 4">
    <name type="scientific">Micromonospora pattaloongensis</name>
    <dbReference type="NCBI Taxonomy" id="405436"/>
    <lineage>
        <taxon>Bacteria</taxon>
        <taxon>Bacillati</taxon>
        <taxon>Actinomycetota</taxon>
        <taxon>Actinomycetes</taxon>
        <taxon>Micromonosporales</taxon>
        <taxon>Micromonosporaceae</taxon>
        <taxon>Micromonospora</taxon>
    </lineage>
</organism>
<keyword evidence="4" id="KW-1185">Reference proteome</keyword>
<evidence type="ECO:0000313" key="3">
    <source>
        <dbReference type="EMBL" id="SDY40574.1"/>
    </source>
</evidence>
<evidence type="ECO:0000259" key="2">
    <source>
        <dbReference type="Pfam" id="PF00089"/>
    </source>
</evidence>
<dbReference type="EMBL" id="FNPH01000002">
    <property type="protein sequence ID" value="SDY40574.1"/>
    <property type="molecule type" value="Genomic_DNA"/>
</dbReference>
<evidence type="ECO:0000313" key="4">
    <source>
        <dbReference type="Proteomes" id="UP000242415"/>
    </source>
</evidence>
<dbReference type="InterPro" id="IPR033116">
    <property type="entry name" value="TRYPSIN_SER"/>
</dbReference>
<dbReference type="AlphaFoldDB" id="A0A1H3JMU4"/>
<dbReference type="InterPro" id="IPR043504">
    <property type="entry name" value="Peptidase_S1_PA_chymotrypsin"/>
</dbReference>
<dbReference type="PROSITE" id="PS00135">
    <property type="entry name" value="TRYPSIN_SER"/>
    <property type="match status" value="1"/>
</dbReference>
<dbReference type="PROSITE" id="PS00134">
    <property type="entry name" value="TRYPSIN_HIS"/>
    <property type="match status" value="1"/>
</dbReference>
<feature type="signal peptide" evidence="1">
    <location>
        <begin position="1"/>
        <end position="38"/>
    </location>
</feature>
<dbReference type="Gene3D" id="2.40.10.10">
    <property type="entry name" value="Trypsin-like serine proteases"/>
    <property type="match status" value="2"/>
</dbReference>
<protein>
    <submittedName>
        <fullName evidence="3">Trypsin</fullName>
    </submittedName>
</protein>
<feature type="domain" description="Peptidase S1" evidence="2">
    <location>
        <begin position="258"/>
        <end position="411"/>
    </location>
</feature>
<dbReference type="SUPFAM" id="SSF50494">
    <property type="entry name" value="Trypsin-like serine proteases"/>
    <property type="match status" value="1"/>
</dbReference>
<keyword evidence="1" id="KW-0732">Signal</keyword>